<sequence>MWGAPHFPGAFADCDEPTCFSSMRSTSKTALPAPSYSISSSISSSLPLLLCAPFRVLFFLDSVSVLGSSTRPLACADACTRRRPLHGTAGMFSIALRRSGRRCRLTGSLVARADVPCSTPRALALQQSRRASNGAWRPVSVLDEYAGALSPRRLASCASVRAGN</sequence>
<dbReference type="Proteomes" id="UP000236621">
    <property type="component" value="Unassembled WGS sequence"/>
</dbReference>
<evidence type="ECO:0000313" key="1">
    <source>
        <dbReference type="EMBL" id="PNY27386.1"/>
    </source>
</evidence>
<keyword evidence="1" id="KW-0808">Transferase</keyword>
<name>A0A2K3QIL6_9HYPO</name>
<proteinExistence type="predicted"/>
<keyword evidence="1" id="KW-0418">Kinase</keyword>
<evidence type="ECO:0000313" key="2">
    <source>
        <dbReference type="Proteomes" id="UP000236621"/>
    </source>
</evidence>
<dbReference type="GO" id="GO:0016301">
    <property type="term" value="F:kinase activity"/>
    <property type="evidence" value="ECO:0007669"/>
    <property type="project" value="UniProtKB-KW"/>
</dbReference>
<organism evidence="1 2">
    <name type="scientific">Tolypocladium capitatum</name>
    <dbReference type="NCBI Taxonomy" id="45235"/>
    <lineage>
        <taxon>Eukaryota</taxon>
        <taxon>Fungi</taxon>
        <taxon>Dikarya</taxon>
        <taxon>Ascomycota</taxon>
        <taxon>Pezizomycotina</taxon>
        <taxon>Sordariomycetes</taxon>
        <taxon>Hypocreomycetidae</taxon>
        <taxon>Hypocreales</taxon>
        <taxon>Ophiocordycipitaceae</taxon>
        <taxon>Tolypocladium</taxon>
    </lineage>
</organism>
<comment type="caution">
    <text evidence="1">The sequence shown here is derived from an EMBL/GenBank/DDBJ whole genome shotgun (WGS) entry which is preliminary data.</text>
</comment>
<keyword evidence="1" id="KW-0670">Pyruvate</keyword>
<dbReference type="EMBL" id="NRSZ01000413">
    <property type="protein sequence ID" value="PNY27386.1"/>
    <property type="molecule type" value="Genomic_DNA"/>
</dbReference>
<reference evidence="1 2" key="1">
    <citation type="submission" date="2017-08" db="EMBL/GenBank/DDBJ databases">
        <title>Harnessing the power of phylogenomics to disentangle the directionality and signatures of interkingdom host jumping in the parasitic fungal genus Tolypocladium.</title>
        <authorList>
            <person name="Quandt C.A."/>
            <person name="Patterson W."/>
            <person name="Spatafora J.W."/>
        </authorList>
    </citation>
    <scope>NUCLEOTIDE SEQUENCE [LARGE SCALE GENOMIC DNA]</scope>
    <source>
        <strain evidence="1 2">CBS 113982</strain>
    </source>
</reference>
<dbReference type="OrthoDB" id="10626134at2759"/>
<keyword evidence="2" id="KW-1185">Reference proteome</keyword>
<gene>
    <name evidence="1" type="ORF">TCAP_02684</name>
</gene>
<accession>A0A2K3QIL6</accession>
<dbReference type="AlphaFoldDB" id="A0A2K3QIL6"/>
<protein>
    <submittedName>
        <fullName evidence="1">Pyruvate dehydrogenase (Acetyl-transferring) kinase 2, mitochondrial</fullName>
    </submittedName>
</protein>